<dbReference type="Gene3D" id="2.160.10.10">
    <property type="entry name" value="Hexapeptide repeat proteins"/>
    <property type="match status" value="2"/>
</dbReference>
<reference evidence="1 2" key="1">
    <citation type="submission" date="2016-10" db="EMBL/GenBank/DDBJ databases">
        <authorList>
            <person name="de Groot N.N."/>
        </authorList>
    </citation>
    <scope>NUCLEOTIDE SEQUENCE [LARGE SCALE GENOMIC DNA]</scope>
    <source>
        <strain evidence="1 2">MP1X4</strain>
    </source>
</reference>
<dbReference type="Proteomes" id="UP000199679">
    <property type="component" value="Chromosome I"/>
</dbReference>
<name>A0A1H1WTX3_MUCMA</name>
<evidence type="ECO:0000313" key="1">
    <source>
        <dbReference type="EMBL" id="SDS99766.1"/>
    </source>
</evidence>
<dbReference type="CDD" id="cd04647">
    <property type="entry name" value="LbH_MAT_like"/>
    <property type="match status" value="1"/>
</dbReference>
<dbReference type="EMBL" id="LT629740">
    <property type="protein sequence ID" value="SDS99766.1"/>
    <property type="molecule type" value="Genomic_DNA"/>
</dbReference>
<keyword evidence="2" id="KW-1185">Reference proteome</keyword>
<organism evidence="1 2">
    <name type="scientific">Mucilaginibacter mallensis</name>
    <dbReference type="NCBI Taxonomy" id="652787"/>
    <lineage>
        <taxon>Bacteria</taxon>
        <taxon>Pseudomonadati</taxon>
        <taxon>Bacteroidota</taxon>
        <taxon>Sphingobacteriia</taxon>
        <taxon>Sphingobacteriales</taxon>
        <taxon>Sphingobacteriaceae</taxon>
        <taxon>Mucilaginibacter</taxon>
    </lineage>
</organism>
<dbReference type="InterPro" id="IPR001451">
    <property type="entry name" value="Hexapep"/>
</dbReference>
<dbReference type="Pfam" id="PF14602">
    <property type="entry name" value="Hexapep_2"/>
    <property type="match status" value="1"/>
</dbReference>
<dbReference type="AlphaFoldDB" id="A0A1H1WTX3"/>
<evidence type="ECO:0000313" key="2">
    <source>
        <dbReference type="Proteomes" id="UP000199679"/>
    </source>
</evidence>
<dbReference type="InterPro" id="IPR011004">
    <property type="entry name" value="Trimer_LpxA-like_sf"/>
</dbReference>
<keyword evidence="1" id="KW-0808">Transferase</keyword>
<dbReference type="Pfam" id="PF00132">
    <property type="entry name" value="Hexapep"/>
    <property type="match status" value="1"/>
</dbReference>
<dbReference type="PANTHER" id="PTHR23416">
    <property type="entry name" value="SIALIC ACID SYNTHASE-RELATED"/>
    <property type="match status" value="1"/>
</dbReference>
<dbReference type="RefSeq" id="WP_091372454.1">
    <property type="nucleotide sequence ID" value="NZ_LT629740.1"/>
</dbReference>
<dbReference type="PANTHER" id="PTHR23416:SF78">
    <property type="entry name" value="LIPOPOLYSACCHARIDE BIOSYNTHESIS O-ACETYL TRANSFERASE WBBJ-RELATED"/>
    <property type="match status" value="1"/>
</dbReference>
<gene>
    <name evidence="1" type="ORF">SAMN05216490_2262</name>
</gene>
<sequence length="250" mass="26747">MLIEKVIRKLKGNPDYKWESKYDLRDLVEITSVRFKQVLRGSWKKIFFKASNGLVFIGTGVIIRHPYLFTAGANLILEDHVYINALSCKGIFVKDNVSLARNCTMICTGVIAHKGVGITIGNNSGINAGAYLAGQGGIEIGDDVIIGPGVKIFSENHNFSDTDKNIKDQGVTRSSVVIENNCWIGAGATILAGVTIGEGSVIAAGCVVTKSVASNSIVAGVPGRVLKNRKPGEVEVIIKSITRPDVTKYG</sequence>
<dbReference type="GO" id="GO:0016740">
    <property type="term" value="F:transferase activity"/>
    <property type="evidence" value="ECO:0007669"/>
    <property type="project" value="UniProtKB-KW"/>
</dbReference>
<dbReference type="SUPFAM" id="SSF51161">
    <property type="entry name" value="Trimeric LpxA-like enzymes"/>
    <property type="match status" value="1"/>
</dbReference>
<accession>A0A1H1WTX3</accession>
<proteinExistence type="predicted"/>
<dbReference type="InterPro" id="IPR051159">
    <property type="entry name" value="Hexapeptide_acetyltransf"/>
</dbReference>
<dbReference type="STRING" id="652787.SAMN05216490_2262"/>
<protein>
    <submittedName>
        <fullName evidence="1">Acetyltransferase (Isoleucine patch superfamily)</fullName>
    </submittedName>
</protein>